<dbReference type="OrthoDB" id="5825988at2759"/>
<keyword evidence="1" id="KW-0472">Membrane</keyword>
<dbReference type="InterPro" id="IPR009878">
    <property type="entry name" value="Phlebovirus_G2_fusion"/>
</dbReference>
<keyword evidence="4" id="KW-1185">Reference proteome</keyword>
<comment type="caution">
    <text evidence="3">The sequence shown here is derived from an EMBL/GenBank/DDBJ whole genome shotgun (WGS) entry which is preliminary data.</text>
</comment>
<dbReference type="Pfam" id="PF07245">
    <property type="entry name" value="Phlebovirus_G2"/>
    <property type="match status" value="1"/>
</dbReference>
<proteinExistence type="predicted"/>
<evidence type="ECO:0000256" key="1">
    <source>
        <dbReference type="SAM" id="Phobius"/>
    </source>
</evidence>
<evidence type="ECO:0000259" key="2">
    <source>
        <dbReference type="Pfam" id="PF07245"/>
    </source>
</evidence>
<feature type="domain" description="Phlebovirus glycoprotein G2 fusion" evidence="2">
    <location>
        <begin position="5"/>
        <end position="138"/>
    </location>
</feature>
<evidence type="ECO:0000313" key="3">
    <source>
        <dbReference type="EMBL" id="EYC18263.1"/>
    </source>
</evidence>
<protein>
    <recommendedName>
        <fullName evidence="2">Phlebovirus glycoprotein G2 fusion domain-containing protein</fullName>
    </recommendedName>
</protein>
<organism evidence="3 4">
    <name type="scientific">Ancylostoma ceylanicum</name>
    <dbReference type="NCBI Taxonomy" id="53326"/>
    <lineage>
        <taxon>Eukaryota</taxon>
        <taxon>Metazoa</taxon>
        <taxon>Ecdysozoa</taxon>
        <taxon>Nematoda</taxon>
        <taxon>Chromadorea</taxon>
        <taxon>Rhabditida</taxon>
        <taxon>Rhabditina</taxon>
        <taxon>Rhabditomorpha</taxon>
        <taxon>Strongyloidea</taxon>
        <taxon>Ancylostomatidae</taxon>
        <taxon>Ancylostomatinae</taxon>
        <taxon>Ancylostoma</taxon>
    </lineage>
</organism>
<dbReference type="AlphaFoldDB" id="A0A016UUW3"/>
<accession>A0A016UUW3</accession>
<dbReference type="Proteomes" id="UP000024635">
    <property type="component" value="Unassembled WGS sequence"/>
</dbReference>
<gene>
    <name evidence="3" type="primary">Acey_s0028.g1765</name>
    <name evidence="3" type="ORF">Y032_0028g1765</name>
</gene>
<reference evidence="4" key="1">
    <citation type="journal article" date="2015" name="Nat. Genet.">
        <title>The genome and transcriptome of the zoonotic hookworm Ancylostoma ceylanicum identify infection-specific gene families.</title>
        <authorList>
            <person name="Schwarz E.M."/>
            <person name="Hu Y."/>
            <person name="Antoshechkin I."/>
            <person name="Miller M.M."/>
            <person name="Sternberg P.W."/>
            <person name="Aroian R.V."/>
        </authorList>
    </citation>
    <scope>NUCLEOTIDE SEQUENCE</scope>
    <source>
        <strain evidence="4">HY135</strain>
    </source>
</reference>
<name>A0A016UUW3_9BILA</name>
<sequence>MKTSSTISVISQATKVLDNINVTLEFVTTPTIPLLGTTFLQAVNTSSSEVSLIGNDDVFALRCTTEKSAHNVTECFMEDTSTCSPTETDANCQCRNINITEKAHSVESRLPLSSSVLYLQDIHGRIQGLSHEFVADLTIGTSVQYQTDNLLGRLRDLRHTCISTSWMLQLLRRRGSHLLVFLKAADYGGNQLRTPQPFATHPLRTQLLQYTLRSPTTWKPAGSNVDQRFTTSPYPEYLPTTYHGRNPTSIKETSTPTTSTCSTSPTWSTFWMWAIENWKTAIMTFVAVAVFVGVGTLMIPKLVSKLVC</sequence>
<evidence type="ECO:0000313" key="4">
    <source>
        <dbReference type="Proteomes" id="UP000024635"/>
    </source>
</evidence>
<feature type="transmembrane region" description="Helical" evidence="1">
    <location>
        <begin position="280"/>
        <end position="299"/>
    </location>
</feature>
<dbReference type="EMBL" id="JARK01001364">
    <property type="protein sequence ID" value="EYC18263.1"/>
    <property type="molecule type" value="Genomic_DNA"/>
</dbReference>
<keyword evidence="1" id="KW-0812">Transmembrane</keyword>
<keyword evidence="1" id="KW-1133">Transmembrane helix</keyword>